<proteinExistence type="predicted"/>
<gene>
    <name evidence="1" type="ORF">LOK49_LG03G02678</name>
</gene>
<protein>
    <submittedName>
        <fullName evidence="1">Serine/threonine-protein phosphatase 2A 65 kDa regulatory subunit A alpha isoform</fullName>
    </submittedName>
</protein>
<accession>A0ACC0IEX7</accession>
<evidence type="ECO:0000313" key="2">
    <source>
        <dbReference type="Proteomes" id="UP001060215"/>
    </source>
</evidence>
<keyword evidence="2" id="KW-1185">Reference proteome</keyword>
<organism evidence="1 2">
    <name type="scientific">Camellia lanceoleosa</name>
    <dbReference type="NCBI Taxonomy" id="1840588"/>
    <lineage>
        <taxon>Eukaryota</taxon>
        <taxon>Viridiplantae</taxon>
        <taxon>Streptophyta</taxon>
        <taxon>Embryophyta</taxon>
        <taxon>Tracheophyta</taxon>
        <taxon>Spermatophyta</taxon>
        <taxon>Magnoliopsida</taxon>
        <taxon>eudicotyledons</taxon>
        <taxon>Gunneridae</taxon>
        <taxon>Pentapetalae</taxon>
        <taxon>asterids</taxon>
        <taxon>Ericales</taxon>
        <taxon>Theaceae</taxon>
        <taxon>Camellia</taxon>
    </lineage>
</organism>
<evidence type="ECO:0000313" key="1">
    <source>
        <dbReference type="EMBL" id="KAI8023484.1"/>
    </source>
</evidence>
<dbReference type="EMBL" id="CM045763">
    <property type="protein sequence ID" value="KAI8023484.1"/>
    <property type="molecule type" value="Genomic_DNA"/>
</dbReference>
<dbReference type="Proteomes" id="UP001060215">
    <property type="component" value="Chromosome 6"/>
</dbReference>
<reference evidence="1 2" key="1">
    <citation type="journal article" date="2022" name="Plant J.">
        <title>Chromosome-level genome of Camellia lanceoleosa provides a valuable resource for understanding genome evolution and self-incompatibility.</title>
        <authorList>
            <person name="Gong W."/>
            <person name="Xiao S."/>
            <person name="Wang L."/>
            <person name="Liao Z."/>
            <person name="Chang Y."/>
            <person name="Mo W."/>
            <person name="Hu G."/>
            <person name="Li W."/>
            <person name="Zhao G."/>
            <person name="Zhu H."/>
            <person name="Hu X."/>
            <person name="Ji K."/>
            <person name="Xiang X."/>
            <person name="Song Q."/>
            <person name="Yuan D."/>
            <person name="Jin S."/>
            <person name="Zhang L."/>
        </authorList>
    </citation>
    <scope>NUCLEOTIDE SEQUENCE [LARGE SCALE GENOMIC DNA]</scope>
    <source>
        <strain evidence="1">SQ_2022a</strain>
    </source>
</reference>
<name>A0ACC0IEX7_9ERIC</name>
<sequence>MESLPSITFTGSSSRLREKIKPRKKTQSRFIFNGSGFVLLNLNQFVLLNLNQFVLSQTPPTVCEIVYSIRDAAANNLKRLAEEFGPEWAMQRHCS</sequence>
<comment type="caution">
    <text evidence="1">The sequence shown here is derived from an EMBL/GenBank/DDBJ whole genome shotgun (WGS) entry which is preliminary data.</text>
</comment>